<dbReference type="GO" id="GO:0004672">
    <property type="term" value="F:protein kinase activity"/>
    <property type="evidence" value="ECO:0007669"/>
    <property type="project" value="InterPro"/>
</dbReference>
<keyword evidence="6" id="KW-1185">Reference proteome</keyword>
<organism evidence="5 6">
    <name type="scientific">Temnothorax longispinosus</name>
    <dbReference type="NCBI Taxonomy" id="300112"/>
    <lineage>
        <taxon>Eukaryota</taxon>
        <taxon>Metazoa</taxon>
        <taxon>Ecdysozoa</taxon>
        <taxon>Arthropoda</taxon>
        <taxon>Hexapoda</taxon>
        <taxon>Insecta</taxon>
        <taxon>Pterygota</taxon>
        <taxon>Neoptera</taxon>
        <taxon>Endopterygota</taxon>
        <taxon>Hymenoptera</taxon>
        <taxon>Apocrita</taxon>
        <taxon>Aculeata</taxon>
        <taxon>Formicoidea</taxon>
        <taxon>Formicidae</taxon>
        <taxon>Myrmicinae</taxon>
        <taxon>Temnothorax</taxon>
    </lineage>
</organism>
<evidence type="ECO:0000259" key="4">
    <source>
        <dbReference type="PROSITE" id="PS50866"/>
    </source>
</evidence>
<dbReference type="Proteomes" id="UP000310200">
    <property type="component" value="Unassembled WGS sequence"/>
</dbReference>
<feature type="domain" description="Protein kinase" evidence="2">
    <location>
        <begin position="520"/>
        <end position="690"/>
    </location>
</feature>
<proteinExistence type="predicted"/>
<evidence type="ECO:0000313" key="6">
    <source>
        <dbReference type="Proteomes" id="UP000310200"/>
    </source>
</evidence>
<dbReference type="SUPFAM" id="SSF56112">
    <property type="entry name" value="Protein kinase-like (PK-like)"/>
    <property type="match status" value="1"/>
</dbReference>
<feature type="domain" description="CRAL-TRIO" evidence="3">
    <location>
        <begin position="61"/>
        <end position="238"/>
    </location>
</feature>
<reference evidence="5 6" key="1">
    <citation type="journal article" date="2019" name="Philos. Trans. R. Soc. Lond., B, Biol. Sci.">
        <title>Ant behaviour and brain gene expression of defending hosts depend on the ecological success of the intruding social parasite.</title>
        <authorList>
            <person name="Kaur R."/>
            <person name="Stoldt M."/>
            <person name="Jongepier E."/>
            <person name="Feldmeyer B."/>
            <person name="Menzel F."/>
            <person name="Bornberg-Bauer E."/>
            <person name="Foitzik S."/>
        </authorList>
    </citation>
    <scope>NUCLEOTIDE SEQUENCE [LARGE SCALE GENOMIC DNA]</scope>
    <source>
        <tissue evidence="5">Whole body</tissue>
    </source>
</reference>
<evidence type="ECO:0000313" key="5">
    <source>
        <dbReference type="EMBL" id="TGZ49637.1"/>
    </source>
</evidence>
<dbReference type="InterPro" id="IPR001251">
    <property type="entry name" value="CRAL-TRIO_dom"/>
</dbReference>
<dbReference type="PROSITE" id="PS00107">
    <property type="entry name" value="PROTEIN_KINASE_ATP"/>
    <property type="match status" value="1"/>
</dbReference>
<dbReference type="STRING" id="300112.A0A4S2KP00"/>
<dbReference type="Gene3D" id="3.40.525.10">
    <property type="entry name" value="CRAL-TRIO lipid binding domain"/>
    <property type="match status" value="1"/>
</dbReference>
<dbReference type="SUPFAM" id="SSF101576">
    <property type="entry name" value="Supernatant protein factor (SPF), C-terminal domain"/>
    <property type="match status" value="1"/>
</dbReference>
<dbReference type="PROSITE" id="PS50191">
    <property type="entry name" value="CRAL_TRIO"/>
    <property type="match status" value="1"/>
</dbReference>
<dbReference type="EMBL" id="QBLH01002112">
    <property type="protein sequence ID" value="TGZ49637.1"/>
    <property type="molecule type" value="Genomic_DNA"/>
</dbReference>
<gene>
    <name evidence="5" type="ORF">DBV15_01982</name>
</gene>
<dbReference type="InterPro" id="IPR051064">
    <property type="entry name" value="SEC14/CRAL-TRIO_domain"/>
</dbReference>
<dbReference type="Gene3D" id="2.60.120.680">
    <property type="entry name" value="GOLD domain"/>
    <property type="match status" value="1"/>
</dbReference>
<evidence type="ECO:0000259" key="2">
    <source>
        <dbReference type="PROSITE" id="PS50011"/>
    </source>
</evidence>
<evidence type="ECO:0008006" key="7">
    <source>
        <dbReference type="Google" id="ProtNLM"/>
    </source>
</evidence>
<evidence type="ECO:0000256" key="1">
    <source>
        <dbReference type="PROSITE-ProRule" id="PRU10141"/>
    </source>
</evidence>
<accession>A0A4S2KP00</accession>
<keyword evidence="1" id="KW-0547">Nucleotide-binding</keyword>
<dbReference type="PANTHER" id="PTHR23324">
    <property type="entry name" value="SEC14 RELATED PROTEIN"/>
    <property type="match status" value="1"/>
</dbReference>
<dbReference type="InterPro" id="IPR036598">
    <property type="entry name" value="GOLD_dom_sf"/>
</dbReference>
<dbReference type="GO" id="GO:0005737">
    <property type="term" value="C:cytoplasm"/>
    <property type="evidence" value="ECO:0007669"/>
    <property type="project" value="TreeGrafter"/>
</dbReference>
<feature type="binding site" evidence="1">
    <location>
        <position position="552"/>
    </location>
    <ligand>
        <name>ATP</name>
        <dbReference type="ChEBI" id="CHEBI:30616"/>
    </ligand>
</feature>
<dbReference type="AlphaFoldDB" id="A0A4S2KP00"/>
<dbReference type="Gene3D" id="3.30.200.20">
    <property type="entry name" value="Phosphorylase Kinase, domain 1"/>
    <property type="match status" value="1"/>
</dbReference>
<sequence length="690" mass="78444">MTAQAVKMSLGLADDQRFALMKFRRSVQDILQPHHDDHFLLRWLREWRKHWDADNLSNWEIPEVAKTYLPYGLSGFDKDGAPVIIVPFAGLDMYGILHIITQKEFVKVMIKLLDAYLNLAREQAKKHGQIANQVTVVFDMEGFCLKQYLWKPAGELIITFIQMYEANYPEILKMAFLINAPKVFTFAFSIIKKFMDDYTLSKIQIYKSDPEKWKPAILKLIPEDQLPAHYGGALTDPDGNPKYTSKICQGGKIPKDLYTKNMEKSNEDYTTVVVQKGGKLEFDISTPEVGSVLSWEFRSEGHDIKFGILKKDATNGTKTEVIPIRRVASHQSDEIGILTCETPSTYSVVFDNTYSMLRNKKVHYSVLLISLFKAGGQAKGKDQRTNPLKNIPLISVSIDNEKMTFTMETILLCRILPIPNIREWAIRTHGGTAVAVPVFTKQRRARDRQDRTMSAIFDIELQEAGPLHRDESEDDDIIEIDAEECVALNLNEIVNSSDVETEPIEQIVNRARDKVGPEDFELRKVIGKGGYGKVFQVRKITGNDSGTLFAMKVLRKALIVKNQKDTAHTRAERNILESIKPPFTSSSRKKTIEKILRGKLTFPLYVTADAKDFIRKLLRGFTYVAPSILEDVLLQQPYLNTMSPPSVIKARSPRKATRGFSPRTTHLHFHNAHLSNHTCGPISWITIVEM</sequence>
<dbReference type="PROSITE" id="PS50866">
    <property type="entry name" value="GOLD"/>
    <property type="match status" value="1"/>
</dbReference>
<dbReference type="Pfam" id="PF00650">
    <property type="entry name" value="CRAL_TRIO"/>
    <property type="match status" value="1"/>
</dbReference>
<dbReference type="InterPro" id="IPR011009">
    <property type="entry name" value="Kinase-like_dom_sf"/>
</dbReference>
<dbReference type="CDD" id="cd00170">
    <property type="entry name" value="SEC14"/>
    <property type="match status" value="1"/>
</dbReference>
<dbReference type="GO" id="GO:0005524">
    <property type="term" value="F:ATP binding"/>
    <property type="evidence" value="ECO:0007669"/>
    <property type="project" value="UniProtKB-UniRule"/>
</dbReference>
<name>A0A4S2KP00_9HYME</name>
<dbReference type="InterPro" id="IPR009038">
    <property type="entry name" value="GOLD_dom"/>
</dbReference>
<dbReference type="SMART" id="SM00516">
    <property type="entry name" value="SEC14"/>
    <property type="match status" value="1"/>
</dbReference>
<comment type="caution">
    <text evidence="5">The sequence shown here is derived from an EMBL/GenBank/DDBJ whole genome shotgun (WGS) entry which is preliminary data.</text>
</comment>
<dbReference type="PROSITE" id="PS50011">
    <property type="entry name" value="PROTEIN_KINASE_DOM"/>
    <property type="match status" value="1"/>
</dbReference>
<keyword evidence="1" id="KW-0067">ATP-binding</keyword>
<protein>
    <recommendedName>
        <fullName evidence="7">SEC14-like protein 2</fullName>
    </recommendedName>
</protein>
<feature type="domain" description="GOLD" evidence="4">
    <location>
        <begin position="255"/>
        <end position="368"/>
    </location>
</feature>
<evidence type="ECO:0000259" key="3">
    <source>
        <dbReference type="PROSITE" id="PS50191"/>
    </source>
</evidence>
<dbReference type="InterPro" id="IPR017441">
    <property type="entry name" value="Protein_kinase_ATP_BS"/>
</dbReference>
<dbReference type="PANTHER" id="PTHR23324:SF83">
    <property type="entry name" value="SEC14-LIKE PROTEIN 2"/>
    <property type="match status" value="1"/>
</dbReference>
<dbReference type="InterPro" id="IPR000719">
    <property type="entry name" value="Prot_kinase_dom"/>
</dbReference>
<dbReference type="InterPro" id="IPR036865">
    <property type="entry name" value="CRAL-TRIO_dom_sf"/>
</dbReference>
<dbReference type="SUPFAM" id="SSF52087">
    <property type="entry name" value="CRAL/TRIO domain"/>
    <property type="match status" value="1"/>
</dbReference>